<dbReference type="InterPro" id="IPR051922">
    <property type="entry name" value="Bact_Sporulation_Assoc"/>
</dbReference>
<dbReference type="Proteomes" id="UP000035763">
    <property type="component" value="Unassembled WGS sequence"/>
</dbReference>
<dbReference type="STRING" id="1193182.BN11_4660001"/>
<dbReference type="RefSeq" id="WP_048699988.1">
    <property type="nucleotide sequence ID" value="NZ_HG764815.1"/>
</dbReference>
<comment type="caution">
    <text evidence="2">The sequence shown here is derived from an EMBL/GenBank/DDBJ whole genome shotgun (WGS) entry which is preliminary data.</text>
</comment>
<dbReference type="Pfam" id="PF05548">
    <property type="entry name" value="Peptidase_M11"/>
    <property type="match status" value="1"/>
</dbReference>
<accession>W6JYN1</accession>
<feature type="domain" description="Peptidase M11 gametolysin" evidence="1">
    <location>
        <begin position="4"/>
        <end position="117"/>
    </location>
</feature>
<organism evidence="2 3">
    <name type="scientific">Nostocoides australiense Ben110</name>
    <dbReference type="NCBI Taxonomy" id="1193182"/>
    <lineage>
        <taxon>Bacteria</taxon>
        <taxon>Bacillati</taxon>
        <taxon>Actinomycetota</taxon>
        <taxon>Actinomycetes</taxon>
        <taxon>Micrococcales</taxon>
        <taxon>Intrasporangiaceae</taxon>
        <taxon>Nostocoides</taxon>
    </lineage>
</organism>
<keyword evidence="3" id="KW-1185">Reference proteome</keyword>
<evidence type="ECO:0000259" key="1">
    <source>
        <dbReference type="Pfam" id="PF05548"/>
    </source>
</evidence>
<dbReference type="InterPro" id="IPR008752">
    <property type="entry name" value="Peptidase_M11"/>
</dbReference>
<sequence length="614" mass="65571">MTKVAAYFDTATQSQIRFTTDRVFGWNKISLTAAEIESCDYEAMERKARAVAPSTPKDERHHFVVMLEPTPTCAWGGRGTVGPGELGDLVTWLNYQPYEGPTYAHEFGHNLGLWHTGYLQCWNDTRTANVTLSANCDQRTYNDPWDLMSAPLNWPGMLATINKQRIGVLPVTDNPLIMDSQRVTLKPVAAGSGVRGFQLQAGNVQYFVEYRTPVGLDDWIDDSTYVDPKGVTRTDPGGGVTVRRQDDFFGQFGEIDLLDFHPDANPLSYQWHPGLEAGESYTIADHGITLSVVSTSSTAAVVDVTITQDDGVVRWDGRDRYAASAAISARTFPANTWLAYVASGEVFSDALSGAPVAGRDGAPLLLTRRDSLPATIAAELQRLKPSTIVVLGGPATVSEGVVDELRAYASETVERRSGADRYAASAAISRAAFLSTVDAAFVASGEIFSDALSGAPVAARAPGPMLLTRPDGIPAPIAAELRRLKPKRIVIVGGPASVSEQVRAQLAEYTAGTVSRWFGSDRYAASAAISQHGYPRPPVETAYVASGSIFTDALSGAPVAGMTAGPLLLVRTDSIPDPIAAELSRLRPTKIVVLGGPASVSPGVEAALATFVRP</sequence>
<dbReference type="Pfam" id="PF04122">
    <property type="entry name" value="CW_binding_2"/>
    <property type="match status" value="3"/>
</dbReference>
<evidence type="ECO:0000313" key="3">
    <source>
        <dbReference type="Proteomes" id="UP000035763"/>
    </source>
</evidence>
<gene>
    <name evidence="2" type="ORF">BN11_4660001</name>
</gene>
<dbReference type="SUPFAM" id="SSF55486">
    <property type="entry name" value="Metalloproteases ('zincins'), catalytic domain"/>
    <property type="match status" value="1"/>
</dbReference>
<reference evidence="2 3" key="1">
    <citation type="journal article" date="2013" name="ISME J.">
        <title>A metabolic model for members of the genus Tetrasphaera involved in enhanced biological phosphorus removal.</title>
        <authorList>
            <person name="Kristiansen R."/>
            <person name="Nguyen H.T.T."/>
            <person name="Saunders A.M."/>
            <person name="Nielsen J.L."/>
            <person name="Wimmer R."/>
            <person name="Le V.Q."/>
            <person name="McIlroy S.J."/>
            <person name="Petrovski S."/>
            <person name="Seviour R.J."/>
            <person name="Calteau A."/>
            <person name="Nielsen K.L."/>
            <person name="Nielsen P.H."/>
        </authorList>
    </citation>
    <scope>NUCLEOTIDE SEQUENCE [LARGE SCALE GENOMIC DNA]</scope>
    <source>
        <strain evidence="2 3">Ben110</strain>
    </source>
</reference>
<dbReference type="GO" id="GO:0030288">
    <property type="term" value="C:outer membrane-bounded periplasmic space"/>
    <property type="evidence" value="ECO:0007669"/>
    <property type="project" value="TreeGrafter"/>
</dbReference>
<protein>
    <recommendedName>
        <fullName evidence="1">Peptidase M11 gametolysin domain-containing protein</fullName>
    </recommendedName>
</protein>
<dbReference type="PANTHER" id="PTHR30032:SF4">
    <property type="entry name" value="AMIDASE ENHANCER"/>
    <property type="match status" value="1"/>
</dbReference>
<name>W6JYN1_9MICO</name>
<dbReference type="OrthoDB" id="5188291at2"/>
<proteinExistence type="predicted"/>
<dbReference type="EMBL" id="CAJA01000408">
    <property type="protein sequence ID" value="CCH74643.1"/>
    <property type="molecule type" value="Genomic_DNA"/>
</dbReference>
<dbReference type="PANTHER" id="PTHR30032">
    <property type="entry name" value="N-ACETYLMURAMOYL-L-ALANINE AMIDASE-RELATED"/>
    <property type="match status" value="1"/>
</dbReference>
<dbReference type="AlphaFoldDB" id="W6JYN1"/>
<evidence type="ECO:0000313" key="2">
    <source>
        <dbReference type="EMBL" id="CCH74643.1"/>
    </source>
</evidence>
<dbReference type="InterPro" id="IPR007253">
    <property type="entry name" value="Cell_wall-bd_2"/>
</dbReference>